<dbReference type="EMBL" id="JASNVW010000003">
    <property type="protein sequence ID" value="MDK6029035.1"/>
    <property type="molecule type" value="Genomic_DNA"/>
</dbReference>
<proteinExistence type="predicted"/>
<dbReference type="GO" id="GO:0016491">
    <property type="term" value="F:oxidoreductase activity"/>
    <property type="evidence" value="ECO:0007669"/>
    <property type="project" value="UniProtKB-KW"/>
</dbReference>
<keyword evidence="4" id="KW-1185">Reference proteome</keyword>
<keyword evidence="2" id="KW-0460">Magnesium</keyword>
<keyword evidence="2" id="KW-0533">Nickel</keyword>
<dbReference type="Gene3D" id="1.10.645.10">
    <property type="entry name" value="Cytochrome-c3 Hydrogenase, chain B"/>
    <property type="match status" value="1"/>
</dbReference>
<evidence type="ECO:0000256" key="2">
    <source>
        <dbReference type="PIRSR" id="PIRSR601501-1"/>
    </source>
</evidence>
<evidence type="ECO:0000313" key="3">
    <source>
        <dbReference type="EMBL" id="MDK6029035.1"/>
    </source>
</evidence>
<feature type="binding site" evidence="2">
    <location>
        <position position="419"/>
    </location>
    <ligand>
        <name>Mg(2+)</name>
        <dbReference type="ChEBI" id="CHEBI:18420"/>
    </ligand>
</feature>
<dbReference type="RefSeq" id="WP_285274016.1">
    <property type="nucleotide sequence ID" value="NZ_JASNVW010000003.1"/>
</dbReference>
<dbReference type="InterPro" id="IPR029014">
    <property type="entry name" value="NiFe-Hase_large"/>
</dbReference>
<keyword evidence="2" id="KW-0479">Metal-binding</keyword>
<dbReference type="PANTHER" id="PTHR43600">
    <property type="entry name" value="COENZYME F420 HYDROGENASE, SUBUNIT ALPHA"/>
    <property type="match status" value="1"/>
</dbReference>
<comment type="caution">
    <text evidence="3">The sequence shown here is derived from an EMBL/GenBank/DDBJ whole genome shotgun (WGS) entry which is preliminary data.</text>
</comment>
<dbReference type="PANTHER" id="PTHR43600:SF4">
    <property type="entry name" value="CYTOSOLIC NIFE-HYDROGENASE, ALPHA SUBUNIT"/>
    <property type="match status" value="1"/>
</dbReference>
<feature type="binding site" evidence="2">
    <location>
        <position position="413"/>
    </location>
    <ligand>
        <name>Ni(2+)</name>
        <dbReference type="ChEBI" id="CHEBI:49786"/>
    </ligand>
</feature>
<evidence type="ECO:0000313" key="4">
    <source>
        <dbReference type="Proteomes" id="UP001529235"/>
    </source>
</evidence>
<comment type="cofactor">
    <cofactor evidence="2">
        <name>Ni(2+)</name>
        <dbReference type="ChEBI" id="CHEBI:49786"/>
    </cofactor>
</comment>
<feature type="binding site" evidence="2">
    <location>
        <position position="57"/>
    </location>
    <ligand>
        <name>Ni(2+)</name>
        <dbReference type="ChEBI" id="CHEBI:49786"/>
    </ligand>
</feature>
<dbReference type="InterPro" id="IPR018194">
    <property type="entry name" value="Ni-dep_hyd_lsu_Ni_BS"/>
</dbReference>
<comment type="cofactor">
    <cofactor evidence="2">
        <name>Fe cation</name>
        <dbReference type="ChEBI" id="CHEBI:24875"/>
    </cofactor>
</comment>
<accession>A0ABD4Z9R1</accession>
<name>A0ABD4Z9R1_9CREN</name>
<gene>
    <name evidence="3" type="ORF">QPL79_06625</name>
</gene>
<sequence length="425" mass="48319">MERVLTRVEGEGKVLVKVKEGNVIDVEIQITEAPRFFEYIVRGKHINNVVEIVSRVCGLCGVSYMLTATRAFEKCLKIDVPQEVEELRRIIHLAERVKSHVIHVFLLNLPDFLEMPNSFRLGAVNSAMLRNSMKLLTLAVNIMDILGGRTHNVVNIKIGGVYKPPSESDAVKIVKLIKDAIELFKPLADFVLSLKNIPEEKLAKPLMILHGNGYPHVSDEIAFYNSENAEIFDVQNFENVLDVMQRPGKTALLYKYKGQSYIVGPFARFNTSYDRLHGEARDFVSSYGWKPPLKDVRQQIIARVAEILDSLLTLRDFFQNYKPFEIYSPRIEPAKADKLRCVAAVEAPRGILYHRYDIDEKLKVLHCNIITPTAQNILAMEELSQEKLRMLGRAAEHEAAKLTERIVRAFDPCISCSVHVLSSKY</sequence>
<dbReference type="AlphaFoldDB" id="A0ABD4Z9R1"/>
<organism evidence="3 4">
    <name type="scientific">Ignisphaera cupida</name>
    <dbReference type="NCBI Taxonomy" id="3050454"/>
    <lineage>
        <taxon>Archaea</taxon>
        <taxon>Thermoproteota</taxon>
        <taxon>Thermoprotei</taxon>
        <taxon>Desulfurococcales</taxon>
        <taxon>Desulfurococcaceae</taxon>
        <taxon>Ignisphaera</taxon>
    </lineage>
</organism>
<dbReference type="InterPro" id="IPR001501">
    <property type="entry name" value="Ni-dep_hyd_lsu"/>
</dbReference>
<feature type="binding site" evidence="2">
    <location>
        <position position="38"/>
    </location>
    <ligand>
        <name>Mg(2+)</name>
        <dbReference type="ChEBI" id="CHEBI:18420"/>
    </ligand>
</feature>
<feature type="binding site" evidence="2">
    <location>
        <position position="369"/>
    </location>
    <ligand>
        <name>Mg(2+)</name>
        <dbReference type="ChEBI" id="CHEBI:18420"/>
    </ligand>
</feature>
<keyword evidence="2" id="KW-0408">Iron</keyword>
<keyword evidence="1" id="KW-0560">Oxidoreductase</keyword>
<feature type="binding site" evidence="2">
    <location>
        <position position="60"/>
    </location>
    <ligand>
        <name>Ni(2+)</name>
        <dbReference type="ChEBI" id="CHEBI:49786"/>
    </ligand>
</feature>
<feature type="binding site" evidence="2">
    <location>
        <position position="416"/>
    </location>
    <ligand>
        <name>Fe cation</name>
        <dbReference type="ChEBI" id="CHEBI:24875"/>
    </ligand>
</feature>
<evidence type="ECO:0000256" key="1">
    <source>
        <dbReference type="ARBA" id="ARBA00023002"/>
    </source>
</evidence>
<dbReference type="Proteomes" id="UP001529235">
    <property type="component" value="Unassembled WGS sequence"/>
</dbReference>
<dbReference type="PROSITE" id="PS00508">
    <property type="entry name" value="NI_HGENASE_L_2"/>
    <property type="match status" value="1"/>
</dbReference>
<protein>
    <submittedName>
        <fullName evidence="3">Nickel-dependent hydrogenase large subunit</fullName>
    </submittedName>
</protein>
<reference evidence="3 4" key="1">
    <citation type="submission" date="2023-05" db="EMBL/GenBank/DDBJ databases">
        <title>A new hyperthermophilic archaea 'Ignisphaera cupida' sp. nov. and description of the family 'Ignisphaeraceae' fam. nov.</title>
        <authorList>
            <person name="Podosokorskaya O.A."/>
            <person name="Elcheninov A.G."/>
            <person name="Klukina A."/>
            <person name="Merkel A.Y."/>
        </authorList>
    </citation>
    <scope>NUCLEOTIDE SEQUENCE [LARGE SCALE GENOMIC DNA]</scope>
    <source>
        <strain evidence="3 4">4213-co</strain>
    </source>
</reference>
<feature type="binding site" evidence="2">
    <location>
        <position position="60"/>
    </location>
    <ligand>
        <name>Fe cation</name>
        <dbReference type="ChEBI" id="CHEBI:24875"/>
    </ligand>
</feature>
<dbReference type="SUPFAM" id="SSF56762">
    <property type="entry name" value="HydB/Nqo4-like"/>
    <property type="match status" value="1"/>
</dbReference>
<dbReference type="Pfam" id="PF00374">
    <property type="entry name" value="NiFeSe_Hases"/>
    <property type="match status" value="2"/>
</dbReference>